<organism evidence="3 4">
    <name type="scientific">Cupriavidus numazuensis</name>
    <dbReference type="NCBI Taxonomy" id="221992"/>
    <lineage>
        <taxon>Bacteria</taxon>
        <taxon>Pseudomonadati</taxon>
        <taxon>Pseudomonadota</taxon>
        <taxon>Betaproteobacteria</taxon>
        <taxon>Burkholderiales</taxon>
        <taxon>Burkholderiaceae</taxon>
        <taxon>Cupriavidus</taxon>
    </lineage>
</organism>
<gene>
    <name evidence="3" type="ORF">LMG26411_07194</name>
</gene>
<name>A0ABN7QF48_9BURK</name>
<evidence type="ECO:0000256" key="1">
    <source>
        <dbReference type="ARBA" id="ARBA00008791"/>
    </source>
</evidence>
<comment type="caution">
    <text evidence="3">The sequence shown here is derived from an EMBL/GenBank/DDBJ whole genome shotgun (WGS) entry which is preliminary data.</text>
</comment>
<dbReference type="Gene3D" id="3.40.50.620">
    <property type="entry name" value="HUPs"/>
    <property type="match status" value="1"/>
</dbReference>
<dbReference type="CDD" id="cd00293">
    <property type="entry name" value="USP-like"/>
    <property type="match status" value="1"/>
</dbReference>
<dbReference type="PRINTS" id="PR01438">
    <property type="entry name" value="UNVRSLSTRESS"/>
</dbReference>
<protein>
    <submittedName>
        <fullName evidence="3">Universal stress protein</fullName>
    </submittedName>
</protein>
<dbReference type="RefSeq" id="WP_211957955.1">
    <property type="nucleotide sequence ID" value="NZ_CAJPVI010000070.1"/>
</dbReference>
<dbReference type="PANTHER" id="PTHR46268">
    <property type="entry name" value="STRESS RESPONSE PROTEIN NHAX"/>
    <property type="match status" value="1"/>
</dbReference>
<dbReference type="EMBL" id="CAJPVI010000070">
    <property type="protein sequence ID" value="CAG2160058.1"/>
    <property type="molecule type" value="Genomic_DNA"/>
</dbReference>
<accession>A0ABN7QF48</accession>
<comment type="similarity">
    <text evidence="1">Belongs to the universal stress protein A family.</text>
</comment>
<evidence type="ECO:0000259" key="2">
    <source>
        <dbReference type="Pfam" id="PF00582"/>
    </source>
</evidence>
<evidence type="ECO:0000313" key="4">
    <source>
        <dbReference type="Proteomes" id="UP000672657"/>
    </source>
</evidence>
<reference evidence="3 4" key="1">
    <citation type="submission" date="2021-03" db="EMBL/GenBank/DDBJ databases">
        <authorList>
            <person name="Peeters C."/>
        </authorList>
    </citation>
    <scope>NUCLEOTIDE SEQUENCE [LARGE SCALE GENOMIC DNA]</scope>
    <source>
        <strain evidence="3 4">LMG 26411</strain>
    </source>
</reference>
<dbReference type="InterPro" id="IPR014729">
    <property type="entry name" value="Rossmann-like_a/b/a_fold"/>
</dbReference>
<proteinExistence type="inferred from homology"/>
<dbReference type="InterPro" id="IPR006015">
    <property type="entry name" value="Universal_stress_UspA"/>
</dbReference>
<keyword evidence="4" id="KW-1185">Reference proteome</keyword>
<dbReference type="PANTHER" id="PTHR46268:SF15">
    <property type="entry name" value="UNIVERSAL STRESS PROTEIN HP_0031"/>
    <property type="match status" value="1"/>
</dbReference>
<dbReference type="SUPFAM" id="SSF52402">
    <property type="entry name" value="Adenine nucleotide alpha hydrolases-like"/>
    <property type="match status" value="1"/>
</dbReference>
<dbReference type="Pfam" id="PF00582">
    <property type="entry name" value="Usp"/>
    <property type="match status" value="1"/>
</dbReference>
<dbReference type="InterPro" id="IPR006016">
    <property type="entry name" value="UspA"/>
</dbReference>
<sequence length="153" mass="16356">MYRKILVAVDGSHASRLATLAAIDLAKGSNAEVKVIYVVDDSEALLEVAFIDREDLLRNMTAYGRDVLLACSELLKAAGLRHSIELVDKPLARGRIAGTILAHAGTWNADLIALGTHGRRGIARVVMGSVAQGVVSQSTRPVLLVRSDPEDES</sequence>
<evidence type="ECO:0000313" key="3">
    <source>
        <dbReference type="EMBL" id="CAG2160058.1"/>
    </source>
</evidence>
<dbReference type="Proteomes" id="UP000672657">
    <property type="component" value="Unassembled WGS sequence"/>
</dbReference>
<feature type="domain" description="UspA" evidence="2">
    <location>
        <begin position="1"/>
        <end position="146"/>
    </location>
</feature>